<name>A0ABT1AXX2_9FLAO</name>
<evidence type="ECO:0000313" key="2">
    <source>
        <dbReference type="Proteomes" id="UP001206312"/>
    </source>
</evidence>
<protein>
    <submittedName>
        <fullName evidence="1">M14 family metallopeptidase</fullName>
    </submittedName>
</protein>
<reference evidence="1 2" key="1">
    <citation type="submission" date="2022-06" db="EMBL/GenBank/DDBJ databases">
        <authorList>
            <person name="Xuan X."/>
        </authorList>
    </citation>
    <scope>NUCLEOTIDE SEQUENCE [LARGE SCALE GENOMIC DNA]</scope>
    <source>
        <strain evidence="1 2">2V75</strain>
    </source>
</reference>
<dbReference type="PROSITE" id="PS51257">
    <property type="entry name" value="PROKAR_LIPOPROTEIN"/>
    <property type="match status" value="1"/>
</dbReference>
<dbReference type="RefSeq" id="WP_252741243.1">
    <property type="nucleotide sequence ID" value="NZ_JAMXIB010000005.1"/>
</dbReference>
<dbReference type="SUPFAM" id="SSF53187">
    <property type="entry name" value="Zn-dependent exopeptidases"/>
    <property type="match status" value="1"/>
</dbReference>
<accession>A0ABT1AXX2</accession>
<dbReference type="EMBL" id="JAMXIB010000005">
    <property type="protein sequence ID" value="MCO5724870.1"/>
    <property type="molecule type" value="Genomic_DNA"/>
</dbReference>
<organism evidence="1 2">
    <name type="scientific">Robiginitalea marina</name>
    <dbReference type="NCBI Taxonomy" id="2954105"/>
    <lineage>
        <taxon>Bacteria</taxon>
        <taxon>Pseudomonadati</taxon>
        <taxon>Bacteroidota</taxon>
        <taxon>Flavobacteriia</taxon>
        <taxon>Flavobacteriales</taxon>
        <taxon>Flavobacteriaceae</taxon>
        <taxon>Robiginitalea</taxon>
    </lineage>
</organism>
<dbReference type="Gene3D" id="3.40.630.10">
    <property type="entry name" value="Zn peptidases"/>
    <property type="match status" value="1"/>
</dbReference>
<sequence length="580" mass="65874">MKIQLALLLSALVLFGCTKTPEDRKEEVKTPYEEGNGLATATYENLMEFYRKLAREFPEIHLQTLGETDSGLPLHLVTFNAERNFNFQRLGKDKVVVLVLNGIHPGEPDGIDATAMLLRDLAAGVVRAPENLVLAAIPVYNIGGALNRNGTTRANQNGPESYGFRGNARNYDLNRDFIKMDTRNARSFAEIFRMVRPHVFLDTHVSNGADYAYTLTHLFTQHNKLGGKAGEFLEGVLRPQLEASLREKGWETTPYVNVFNRPPDGGFTQFMDAPRYSTGYAALWNTPGLMVETHMLKPYAQRVEGTYHLMLSLMEGASAHAEVLEELREGLGEGYPPASWYPLAWTVDSTRYETLDFKGFRADTLQSTVTGLPRLKYQQDTPVSLQVRYFNHFKPTDSVRVPTAYLLPAAWSQVRERLDRNGIRYEPLPKDTTLEVTVYRIDDYQTFQQPYEGHYPHYNTRVTPSVKTVRFRAGDLLIPTAQPGVRYLLETLEPAGVDSFFNWNFFDTVLQRKEGFSPYVFEEIAAKLLESDSSLARLFLEKKAAEPDFASSAYRQLTWLYERSPNSEGAYLTYPVCRLE</sequence>
<evidence type="ECO:0000313" key="1">
    <source>
        <dbReference type="EMBL" id="MCO5724870.1"/>
    </source>
</evidence>
<keyword evidence="2" id="KW-1185">Reference proteome</keyword>
<dbReference type="Proteomes" id="UP001206312">
    <property type="component" value="Unassembled WGS sequence"/>
</dbReference>
<proteinExistence type="predicted"/>
<dbReference type="CDD" id="cd06241">
    <property type="entry name" value="M14-like"/>
    <property type="match status" value="1"/>
</dbReference>
<gene>
    <name evidence="1" type="ORF">NG653_08360</name>
</gene>
<comment type="caution">
    <text evidence="1">The sequence shown here is derived from an EMBL/GenBank/DDBJ whole genome shotgun (WGS) entry which is preliminary data.</text>
</comment>